<feature type="compositionally biased region" description="Polar residues" evidence="1">
    <location>
        <begin position="1"/>
        <end position="10"/>
    </location>
</feature>
<protein>
    <submittedName>
        <fullName evidence="2">18545_t:CDS:1</fullName>
    </submittedName>
</protein>
<evidence type="ECO:0000313" key="2">
    <source>
        <dbReference type="EMBL" id="CAG8780576.1"/>
    </source>
</evidence>
<reference evidence="2" key="1">
    <citation type="submission" date="2021-06" db="EMBL/GenBank/DDBJ databases">
        <authorList>
            <person name="Kallberg Y."/>
            <person name="Tangrot J."/>
            <person name="Rosling A."/>
        </authorList>
    </citation>
    <scope>NUCLEOTIDE SEQUENCE</scope>
    <source>
        <strain evidence="2">MA453B</strain>
    </source>
</reference>
<sequence length="62" mass="6891">MNEPDASNMSEPAISIIDEPDNLNSQDEDELTDELGANLEEYNNEVLDSTNNVETISEDICM</sequence>
<dbReference type="OrthoDB" id="2485317at2759"/>
<feature type="non-terminal residue" evidence="2">
    <location>
        <position position="62"/>
    </location>
</feature>
<name>A0A9N9JH85_9GLOM</name>
<comment type="caution">
    <text evidence="2">The sequence shown here is derived from an EMBL/GenBank/DDBJ whole genome shotgun (WGS) entry which is preliminary data.</text>
</comment>
<evidence type="ECO:0000256" key="1">
    <source>
        <dbReference type="SAM" id="MobiDB-lite"/>
    </source>
</evidence>
<accession>A0A9N9JH85</accession>
<feature type="region of interest" description="Disordered" evidence="1">
    <location>
        <begin position="1"/>
        <end position="28"/>
    </location>
</feature>
<gene>
    <name evidence="2" type="ORF">DERYTH_LOCUS19596</name>
</gene>
<dbReference type="Proteomes" id="UP000789405">
    <property type="component" value="Unassembled WGS sequence"/>
</dbReference>
<dbReference type="EMBL" id="CAJVPY010021726">
    <property type="protein sequence ID" value="CAG8780576.1"/>
    <property type="molecule type" value="Genomic_DNA"/>
</dbReference>
<proteinExistence type="predicted"/>
<evidence type="ECO:0000313" key="3">
    <source>
        <dbReference type="Proteomes" id="UP000789405"/>
    </source>
</evidence>
<keyword evidence="3" id="KW-1185">Reference proteome</keyword>
<feature type="compositionally biased region" description="Acidic residues" evidence="1">
    <location>
        <begin position="18"/>
        <end position="28"/>
    </location>
</feature>
<organism evidence="2 3">
    <name type="scientific">Dentiscutata erythropus</name>
    <dbReference type="NCBI Taxonomy" id="1348616"/>
    <lineage>
        <taxon>Eukaryota</taxon>
        <taxon>Fungi</taxon>
        <taxon>Fungi incertae sedis</taxon>
        <taxon>Mucoromycota</taxon>
        <taxon>Glomeromycotina</taxon>
        <taxon>Glomeromycetes</taxon>
        <taxon>Diversisporales</taxon>
        <taxon>Gigasporaceae</taxon>
        <taxon>Dentiscutata</taxon>
    </lineage>
</organism>
<dbReference type="AlphaFoldDB" id="A0A9N9JH85"/>